<comment type="caution">
    <text evidence="1">The sequence shown here is derived from an EMBL/GenBank/DDBJ whole genome shotgun (WGS) entry which is preliminary data.</text>
</comment>
<dbReference type="EMBL" id="JAHXZJ010000001">
    <property type="protein sequence ID" value="KAH0567857.1"/>
    <property type="molecule type" value="Genomic_DNA"/>
</dbReference>
<proteinExistence type="predicted"/>
<organism evidence="1 2">
    <name type="scientific">Cotesia glomerata</name>
    <name type="common">Lepidopteran parasitic wasp</name>
    <name type="synonym">Apanteles glomeratus</name>
    <dbReference type="NCBI Taxonomy" id="32391"/>
    <lineage>
        <taxon>Eukaryota</taxon>
        <taxon>Metazoa</taxon>
        <taxon>Ecdysozoa</taxon>
        <taxon>Arthropoda</taxon>
        <taxon>Hexapoda</taxon>
        <taxon>Insecta</taxon>
        <taxon>Pterygota</taxon>
        <taxon>Neoptera</taxon>
        <taxon>Endopterygota</taxon>
        <taxon>Hymenoptera</taxon>
        <taxon>Apocrita</taxon>
        <taxon>Ichneumonoidea</taxon>
        <taxon>Braconidae</taxon>
        <taxon>Microgastrinae</taxon>
        <taxon>Cotesia</taxon>
    </lineage>
</organism>
<sequence>MLGYYTTKIFSIFNLSDYASFFLKPAYQEEEQNLNDMDIGTDEEEDDIEVGGVILQPPKYYYAMKVFHEIDVKFEK</sequence>
<evidence type="ECO:0000313" key="2">
    <source>
        <dbReference type="Proteomes" id="UP000826195"/>
    </source>
</evidence>
<reference evidence="1 2" key="1">
    <citation type="journal article" date="2021" name="J. Hered.">
        <title>A chromosome-level genome assembly of the parasitoid wasp, Cotesia glomerata (Hymenoptera: Braconidae).</title>
        <authorList>
            <person name="Pinto B.J."/>
            <person name="Weis J.J."/>
            <person name="Gamble T."/>
            <person name="Ode P.J."/>
            <person name="Paul R."/>
            <person name="Zaspel J.M."/>
        </authorList>
    </citation>
    <scope>NUCLEOTIDE SEQUENCE [LARGE SCALE GENOMIC DNA]</scope>
    <source>
        <strain evidence="1">CgM1</strain>
    </source>
</reference>
<dbReference type="AlphaFoldDB" id="A0AAV7J736"/>
<name>A0AAV7J736_COTGL</name>
<dbReference type="Proteomes" id="UP000826195">
    <property type="component" value="Unassembled WGS sequence"/>
</dbReference>
<evidence type="ECO:0000313" key="1">
    <source>
        <dbReference type="EMBL" id="KAH0567857.1"/>
    </source>
</evidence>
<accession>A0AAV7J736</accession>
<keyword evidence="2" id="KW-1185">Reference proteome</keyword>
<protein>
    <submittedName>
        <fullName evidence="1">Uncharacterized protein</fullName>
    </submittedName>
</protein>
<gene>
    <name evidence="1" type="ORF">KQX54_015215</name>
</gene>